<comment type="subunit">
    <text evidence="4 7">Heterotetramer of two alpha and two beta subunits.</text>
</comment>
<dbReference type="STRING" id="666510.ASAC_1072"/>
<comment type="catalytic activity">
    <reaction evidence="4">
        <text>GTP + succinate + CoA = succinyl-CoA + GDP + phosphate</text>
        <dbReference type="Rhea" id="RHEA:22120"/>
        <dbReference type="ChEBI" id="CHEBI:30031"/>
        <dbReference type="ChEBI" id="CHEBI:37565"/>
        <dbReference type="ChEBI" id="CHEBI:43474"/>
        <dbReference type="ChEBI" id="CHEBI:57287"/>
        <dbReference type="ChEBI" id="CHEBI:57292"/>
        <dbReference type="ChEBI" id="CHEBI:58189"/>
    </reaction>
</comment>
<dbReference type="FunFam" id="3.40.50.261:FF:000006">
    <property type="entry name" value="Succinate--CoA ligase [ADP-forming] subunit alpha"/>
    <property type="match status" value="1"/>
</dbReference>
<dbReference type="Gene3D" id="3.40.50.261">
    <property type="entry name" value="Succinyl-CoA synthetase domains"/>
    <property type="match status" value="1"/>
</dbReference>
<dbReference type="EMBL" id="CP001742">
    <property type="protein sequence ID" value="ADL19477.1"/>
    <property type="molecule type" value="Genomic_DNA"/>
</dbReference>
<dbReference type="Pfam" id="PF00549">
    <property type="entry name" value="Ligase_CoA"/>
    <property type="match status" value="1"/>
</dbReference>
<evidence type="ECO:0000259" key="8">
    <source>
        <dbReference type="SMART" id="SM00881"/>
    </source>
</evidence>
<feature type="domain" description="CoA-binding" evidence="8">
    <location>
        <begin position="4"/>
        <end position="101"/>
    </location>
</feature>
<dbReference type="InterPro" id="IPR017440">
    <property type="entry name" value="Cit_synth/succinyl-CoA_lig_AS"/>
</dbReference>
<reference evidence="9 10" key="1">
    <citation type="journal article" date="2010" name="Appl. Environ. Microbiol.">
        <title>The genome sequence of the crenarchaeon Acidilobus saccharovorans supports a new order, Acidilobales, and suggests an important ecological role in terrestrial acidic hot springs.</title>
        <authorList>
            <person name="Mardanov A.V."/>
            <person name="Svetlitchnyi V.A."/>
            <person name="Beletsky A.V."/>
            <person name="Prokofeva M.I."/>
            <person name="Bonch-Osmolovskaya E.A."/>
            <person name="Ravin N.V."/>
            <person name="Skryabin K.G."/>
        </authorList>
    </citation>
    <scope>NUCLEOTIDE SEQUENCE [LARGE SCALE GENOMIC DNA]</scope>
    <source>
        <strain evidence="10">DSM 16705 / JCM 18335 / VKM B-2471 / 345-15</strain>
    </source>
</reference>
<dbReference type="AlphaFoldDB" id="D9Q2D9"/>
<keyword evidence="2 4" id="KW-0436">Ligase</keyword>
<dbReference type="SUPFAM" id="SSF52210">
    <property type="entry name" value="Succinyl-CoA synthetase domains"/>
    <property type="match status" value="1"/>
</dbReference>
<dbReference type="InterPro" id="IPR003781">
    <property type="entry name" value="CoA-bd"/>
</dbReference>
<dbReference type="RefSeq" id="WP_013266989.1">
    <property type="nucleotide sequence ID" value="NC_014374.1"/>
</dbReference>
<dbReference type="HOGENOM" id="CLU_052104_0_0_2"/>
<dbReference type="GO" id="GO:0004776">
    <property type="term" value="F:succinate-CoA ligase (GDP-forming) activity"/>
    <property type="evidence" value="ECO:0007669"/>
    <property type="project" value="TreeGrafter"/>
</dbReference>
<comment type="function">
    <text evidence="4 7">Succinyl-CoA synthetase functions in the citric acid cycle (TCA), coupling the hydrolysis of succinyl-CoA to the synthesis of either ATP or GTP and thus represents the only step of substrate-level phosphorylation in the TCA. The alpha subunit of the enzyme binds the substrates coenzyme A and phosphate, while succinate binding and nucleotide specificity is provided by the beta subunit.</text>
</comment>
<comment type="similarity">
    <text evidence="4 6">Belongs to the succinate/malate CoA ligase alpha subunit family.</text>
</comment>
<dbReference type="Proteomes" id="UP000000346">
    <property type="component" value="Chromosome"/>
</dbReference>
<name>D9Q2D9_ACIS3</name>
<dbReference type="Gene3D" id="3.40.50.720">
    <property type="entry name" value="NAD(P)-binding Rossmann-like Domain"/>
    <property type="match status" value="1"/>
</dbReference>
<dbReference type="NCBIfam" id="TIGR01019">
    <property type="entry name" value="sucCoAalpha"/>
    <property type="match status" value="1"/>
</dbReference>
<dbReference type="PANTHER" id="PTHR11117:SF2">
    <property type="entry name" value="SUCCINATE--COA LIGASE [ADP_GDP-FORMING] SUBUNIT ALPHA, MITOCHONDRIAL"/>
    <property type="match status" value="1"/>
</dbReference>
<evidence type="ECO:0000256" key="6">
    <source>
        <dbReference type="RuleBase" id="RU000677"/>
    </source>
</evidence>
<dbReference type="HAMAP" id="MF_01988">
    <property type="entry name" value="Succ_CoA_alpha"/>
    <property type="match status" value="1"/>
</dbReference>
<dbReference type="PIRSF" id="PIRSF001553">
    <property type="entry name" value="SucCS_alpha"/>
    <property type="match status" value="1"/>
</dbReference>
<proteinExistence type="inferred from homology"/>
<keyword evidence="3 4" id="KW-0547">Nucleotide-binding</keyword>
<dbReference type="PROSITE" id="PS01216">
    <property type="entry name" value="SUCCINYL_COA_LIG_1"/>
    <property type="match status" value="1"/>
</dbReference>
<feature type="active site" description="Tele-phosphohistidine intermediate" evidence="4 5">
    <location>
        <position position="249"/>
    </location>
</feature>
<dbReference type="GO" id="GO:0009361">
    <property type="term" value="C:succinate-CoA ligase complex (ADP-forming)"/>
    <property type="evidence" value="ECO:0007669"/>
    <property type="project" value="TreeGrafter"/>
</dbReference>
<dbReference type="PROSITE" id="PS00399">
    <property type="entry name" value="SUCCINYL_COA_LIG_2"/>
    <property type="match status" value="1"/>
</dbReference>
<sequence length="293" mass="30748">MGIIVDENTKVIVQGITGREGSFHTRLMLQYGTKVVAGVTPGKGGTTVEGVPVYDTMDEAVKAHPDANTSIIFVPAKFAADAVFEAIDAGIKTIVVITEHIPIHDAMAFVNYAKEKGSIIIGPNCPGIINPGKTKVGIMPANVFTPGPVGVMSRSGTLTYEVSYFLSKAGLGQSTVIGVGGDPITGLTFPEVAEMFERDPQTKAIVMVGEIGGDAEERVAKMVKEGKIRKPIVAFIAGRTAPEGKRMGHAGAIIMLGTGAYKDKVAALEDAGVRVAITPYEIPKLVSEALKRA</sequence>
<dbReference type="OrthoDB" id="55711at2157"/>
<evidence type="ECO:0000313" key="10">
    <source>
        <dbReference type="Proteomes" id="UP000000346"/>
    </source>
</evidence>
<dbReference type="GO" id="GO:0000166">
    <property type="term" value="F:nucleotide binding"/>
    <property type="evidence" value="ECO:0007669"/>
    <property type="project" value="UniProtKB-KW"/>
</dbReference>
<dbReference type="KEGG" id="asc:ASAC_1072"/>
<dbReference type="InterPro" id="IPR005810">
    <property type="entry name" value="CoA_lig_alpha"/>
</dbReference>
<evidence type="ECO:0000256" key="7">
    <source>
        <dbReference type="RuleBase" id="RU000699"/>
    </source>
</evidence>
<dbReference type="PRINTS" id="PR01798">
    <property type="entry name" value="SCOASYNTHASE"/>
</dbReference>
<dbReference type="eggNOG" id="arCOG01339">
    <property type="taxonomic scope" value="Archaea"/>
</dbReference>
<dbReference type="FunFam" id="3.40.50.720:FF:000205">
    <property type="entry name" value="Succinate--CoA ligase [ADP-forming] subunit alpha"/>
    <property type="match status" value="1"/>
</dbReference>
<evidence type="ECO:0000256" key="2">
    <source>
        <dbReference type="ARBA" id="ARBA00022598"/>
    </source>
</evidence>
<feature type="binding site" evidence="4">
    <location>
        <begin position="17"/>
        <end position="20"/>
    </location>
    <ligand>
        <name>CoA</name>
        <dbReference type="ChEBI" id="CHEBI:57287"/>
    </ligand>
</feature>
<dbReference type="GO" id="GO:0006099">
    <property type="term" value="P:tricarboxylic acid cycle"/>
    <property type="evidence" value="ECO:0007669"/>
    <property type="project" value="UniProtKB-UniRule"/>
</dbReference>
<keyword evidence="10" id="KW-1185">Reference proteome</keyword>
<dbReference type="InParanoid" id="D9Q2D9"/>
<dbReference type="SMART" id="SM00881">
    <property type="entry name" value="CoA_binding"/>
    <property type="match status" value="1"/>
</dbReference>
<comment type="pathway">
    <text evidence="4 7">Carbohydrate metabolism; tricarboxylic acid cycle; succinate from succinyl-CoA (ligase route): step 1/1.</text>
</comment>
<dbReference type="InterPro" id="IPR033847">
    <property type="entry name" value="Citrt_syn/SCS-alpha_CS"/>
</dbReference>
<evidence type="ECO:0000256" key="4">
    <source>
        <dbReference type="HAMAP-Rule" id="MF_01988"/>
    </source>
</evidence>
<dbReference type="InterPro" id="IPR005811">
    <property type="entry name" value="SUCC_ACL_C"/>
</dbReference>
<dbReference type="GeneID" id="9499319"/>
<evidence type="ECO:0000256" key="5">
    <source>
        <dbReference type="PIRSR" id="PIRSR001553-1"/>
    </source>
</evidence>
<gene>
    <name evidence="4" type="primary">sucD</name>
    <name evidence="9" type="ordered locus">ASAC_1072</name>
</gene>
<dbReference type="InterPro" id="IPR036291">
    <property type="entry name" value="NAD(P)-bd_dom_sf"/>
</dbReference>
<feature type="binding site" evidence="4">
    <location>
        <begin position="97"/>
        <end position="99"/>
    </location>
    <ligand>
        <name>CoA</name>
        <dbReference type="ChEBI" id="CHEBI:57287"/>
    </ligand>
</feature>
<comment type="catalytic activity">
    <reaction evidence="4 7">
        <text>succinate + ATP + CoA = succinyl-CoA + ADP + phosphate</text>
        <dbReference type="Rhea" id="RHEA:17661"/>
        <dbReference type="ChEBI" id="CHEBI:30031"/>
        <dbReference type="ChEBI" id="CHEBI:30616"/>
        <dbReference type="ChEBI" id="CHEBI:43474"/>
        <dbReference type="ChEBI" id="CHEBI:57287"/>
        <dbReference type="ChEBI" id="CHEBI:57292"/>
        <dbReference type="ChEBI" id="CHEBI:456216"/>
        <dbReference type="EC" id="6.2.1.5"/>
    </reaction>
</comment>
<organism evidence="9 10">
    <name type="scientific">Acidilobus saccharovorans (strain DSM 16705 / JCM 18335 / VKM B-2471 / 345-15)</name>
    <dbReference type="NCBI Taxonomy" id="666510"/>
    <lineage>
        <taxon>Archaea</taxon>
        <taxon>Thermoproteota</taxon>
        <taxon>Thermoprotei</taxon>
        <taxon>Acidilobales</taxon>
        <taxon>Acidilobaceae</taxon>
        <taxon>Acidilobus</taxon>
    </lineage>
</organism>
<dbReference type="FunCoup" id="D9Q2D9">
    <property type="interactions" value="226"/>
</dbReference>
<dbReference type="PANTHER" id="PTHR11117">
    <property type="entry name" value="SUCCINYL-COA LIGASE SUBUNIT ALPHA"/>
    <property type="match status" value="1"/>
</dbReference>
<dbReference type="GO" id="GO:0004775">
    <property type="term" value="F:succinate-CoA ligase (ADP-forming) activity"/>
    <property type="evidence" value="ECO:0007669"/>
    <property type="project" value="UniProtKB-UniRule"/>
</dbReference>
<evidence type="ECO:0000256" key="1">
    <source>
        <dbReference type="ARBA" id="ARBA00022532"/>
    </source>
</evidence>
<accession>D9Q2D9</accession>
<feature type="binding site" evidence="4">
    <location>
        <position position="160"/>
    </location>
    <ligand>
        <name>substrate</name>
        <note>ligand shared with subunit beta</note>
    </ligand>
</feature>
<protein>
    <recommendedName>
        <fullName evidence="4">Succinate--CoA ligase [ADP-forming] subunit alpha</fullName>
        <ecNumber evidence="4">6.2.1.5</ecNumber>
    </recommendedName>
    <alternativeName>
        <fullName evidence="4">Succinyl-CoA synthetase subunit alpha</fullName>
        <shortName evidence="4">SCS-alpha</shortName>
    </alternativeName>
</protein>
<evidence type="ECO:0000313" key="9">
    <source>
        <dbReference type="EMBL" id="ADL19477.1"/>
    </source>
</evidence>
<feature type="binding site" evidence="4">
    <location>
        <position position="43"/>
    </location>
    <ligand>
        <name>CoA</name>
        <dbReference type="ChEBI" id="CHEBI:57287"/>
    </ligand>
</feature>
<dbReference type="SUPFAM" id="SSF51735">
    <property type="entry name" value="NAD(P)-binding Rossmann-fold domains"/>
    <property type="match status" value="1"/>
</dbReference>
<dbReference type="UniPathway" id="UPA00223">
    <property type="reaction ID" value="UER00999"/>
</dbReference>
<dbReference type="InterPro" id="IPR016102">
    <property type="entry name" value="Succinyl-CoA_synth-like"/>
</dbReference>
<dbReference type="EC" id="6.2.1.5" evidence="4"/>
<dbReference type="NCBIfam" id="NF004230">
    <property type="entry name" value="PRK05678.1"/>
    <property type="match status" value="1"/>
</dbReference>
<evidence type="ECO:0000256" key="3">
    <source>
        <dbReference type="ARBA" id="ARBA00022741"/>
    </source>
</evidence>
<keyword evidence="1 4" id="KW-0816">Tricarboxylic acid cycle</keyword>
<dbReference type="Pfam" id="PF02629">
    <property type="entry name" value="CoA_binding"/>
    <property type="match status" value="1"/>
</dbReference>